<feature type="domain" description="Maltose/galactoside acetyltransferase" evidence="3">
    <location>
        <begin position="1"/>
        <end position="52"/>
    </location>
</feature>
<dbReference type="Pfam" id="PF12464">
    <property type="entry name" value="Mac"/>
    <property type="match status" value="1"/>
</dbReference>
<keyword evidence="2" id="KW-0808">Transferase</keyword>
<dbReference type="InterPro" id="IPR024688">
    <property type="entry name" value="Mac_dom"/>
</dbReference>
<keyword evidence="5" id="KW-1185">Reference proteome</keyword>
<dbReference type="AlphaFoldDB" id="A0A927D1Q2"/>
<dbReference type="GO" id="GO:0005829">
    <property type="term" value="C:cytosol"/>
    <property type="evidence" value="ECO:0007669"/>
    <property type="project" value="TreeGrafter"/>
</dbReference>
<dbReference type="Gene3D" id="2.160.10.10">
    <property type="entry name" value="Hexapeptide repeat proteins"/>
    <property type="match status" value="1"/>
</dbReference>
<dbReference type="PANTHER" id="PTHR23416:SF23">
    <property type="entry name" value="ACETYLTRANSFERASE C18B11.09C-RELATED"/>
    <property type="match status" value="1"/>
</dbReference>
<gene>
    <name evidence="4" type="ORF">H9Q16_05790</name>
</gene>
<evidence type="ECO:0000313" key="4">
    <source>
        <dbReference type="EMBL" id="MBD3663425.1"/>
    </source>
</evidence>
<dbReference type="PANTHER" id="PTHR23416">
    <property type="entry name" value="SIALIC ACID SYNTHASE-RELATED"/>
    <property type="match status" value="1"/>
</dbReference>
<evidence type="ECO:0000259" key="3">
    <source>
        <dbReference type="SMART" id="SM01266"/>
    </source>
</evidence>
<dbReference type="InterPro" id="IPR011004">
    <property type="entry name" value="Trimer_LpxA-like_sf"/>
</dbReference>
<sequence>MAAGAWYSCLDDELEGLRMRARNAVHAHNHLPPGDRQTLSAPLRALFAAVGPDCLIEAPFHCSYGMNIHLGRAVYMNAGCVILDSAPVHIGDGTMIGPLTQILCAEHHKNADERTKGMEIALPVTIGRNVWIGAGAIILPGVTVHDQAIVAAGAVVTQDVEAGQTVKGVPARR</sequence>
<dbReference type="InterPro" id="IPR051159">
    <property type="entry name" value="Hexapeptide_acetyltransf"/>
</dbReference>
<evidence type="ECO:0000313" key="5">
    <source>
        <dbReference type="Proteomes" id="UP000635142"/>
    </source>
</evidence>
<dbReference type="Proteomes" id="UP000635142">
    <property type="component" value="Unassembled WGS sequence"/>
</dbReference>
<dbReference type="GO" id="GO:0008374">
    <property type="term" value="F:O-acyltransferase activity"/>
    <property type="evidence" value="ECO:0007669"/>
    <property type="project" value="TreeGrafter"/>
</dbReference>
<proteinExistence type="inferred from homology"/>
<reference evidence="4" key="1">
    <citation type="submission" date="2020-08" db="EMBL/GenBank/DDBJ databases">
        <title>Sulfitobacter aestuariivivens sp. nov., isolated from a tidal flat.</title>
        <authorList>
            <person name="Park S."/>
            <person name="Yoon J.-H."/>
        </authorList>
    </citation>
    <scope>NUCLEOTIDE SEQUENCE</scope>
    <source>
        <strain evidence="4">TSTF-M16</strain>
    </source>
</reference>
<dbReference type="Pfam" id="PF00132">
    <property type="entry name" value="Hexapep"/>
    <property type="match status" value="1"/>
</dbReference>
<evidence type="ECO:0000256" key="1">
    <source>
        <dbReference type="ARBA" id="ARBA00007274"/>
    </source>
</evidence>
<protein>
    <submittedName>
        <fullName evidence="4">Sugar O-acetyltransferase</fullName>
    </submittedName>
</protein>
<dbReference type="CDD" id="cd03357">
    <property type="entry name" value="LbH_MAT_GAT"/>
    <property type="match status" value="1"/>
</dbReference>
<evidence type="ECO:0000256" key="2">
    <source>
        <dbReference type="ARBA" id="ARBA00022679"/>
    </source>
</evidence>
<dbReference type="SUPFAM" id="SSF51161">
    <property type="entry name" value="Trimeric LpxA-like enzymes"/>
    <property type="match status" value="1"/>
</dbReference>
<dbReference type="InterPro" id="IPR001451">
    <property type="entry name" value="Hexapep"/>
</dbReference>
<accession>A0A927D1Q2</accession>
<dbReference type="GO" id="GO:0016407">
    <property type="term" value="F:acetyltransferase activity"/>
    <property type="evidence" value="ECO:0007669"/>
    <property type="project" value="InterPro"/>
</dbReference>
<comment type="caution">
    <text evidence="4">The sequence shown here is derived from an EMBL/GenBank/DDBJ whole genome shotgun (WGS) entry which is preliminary data.</text>
</comment>
<comment type="similarity">
    <text evidence="1">Belongs to the transferase hexapeptide repeat family.</text>
</comment>
<name>A0A927D1Q2_9RHOB</name>
<dbReference type="SMART" id="SM01266">
    <property type="entry name" value="Mac"/>
    <property type="match status" value="1"/>
</dbReference>
<dbReference type="EMBL" id="JACTAG010000001">
    <property type="protein sequence ID" value="MBD3663425.1"/>
    <property type="molecule type" value="Genomic_DNA"/>
</dbReference>
<organism evidence="4 5">
    <name type="scientific">Sulfitobacter aestuariivivens</name>
    <dbReference type="NCBI Taxonomy" id="2766981"/>
    <lineage>
        <taxon>Bacteria</taxon>
        <taxon>Pseudomonadati</taxon>
        <taxon>Pseudomonadota</taxon>
        <taxon>Alphaproteobacteria</taxon>
        <taxon>Rhodobacterales</taxon>
        <taxon>Roseobacteraceae</taxon>
        <taxon>Sulfitobacter</taxon>
    </lineage>
</organism>